<organism evidence="1 2">
    <name type="scientific">Fraxinus pennsylvanica</name>
    <dbReference type="NCBI Taxonomy" id="56036"/>
    <lineage>
        <taxon>Eukaryota</taxon>
        <taxon>Viridiplantae</taxon>
        <taxon>Streptophyta</taxon>
        <taxon>Embryophyta</taxon>
        <taxon>Tracheophyta</taxon>
        <taxon>Spermatophyta</taxon>
        <taxon>Magnoliopsida</taxon>
        <taxon>eudicotyledons</taxon>
        <taxon>Gunneridae</taxon>
        <taxon>Pentapetalae</taxon>
        <taxon>asterids</taxon>
        <taxon>lamiids</taxon>
        <taxon>Lamiales</taxon>
        <taxon>Oleaceae</taxon>
        <taxon>Oleeae</taxon>
        <taxon>Fraxinus</taxon>
    </lineage>
</organism>
<reference evidence="1" key="1">
    <citation type="submission" date="2023-05" db="EMBL/GenBank/DDBJ databases">
        <authorList>
            <person name="Huff M."/>
        </authorList>
    </citation>
    <scope>NUCLEOTIDE SEQUENCE</scope>
</reference>
<accession>A0AAD1Z3Z2</accession>
<dbReference type="EMBL" id="OU503039">
    <property type="protein sequence ID" value="CAI9759967.1"/>
    <property type="molecule type" value="Genomic_DNA"/>
</dbReference>
<dbReference type="AlphaFoldDB" id="A0AAD1Z3Z2"/>
<keyword evidence="2" id="KW-1185">Reference proteome</keyword>
<evidence type="ECO:0000313" key="2">
    <source>
        <dbReference type="Proteomes" id="UP000834106"/>
    </source>
</evidence>
<dbReference type="Proteomes" id="UP000834106">
    <property type="component" value="Chromosome 4"/>
</dbReference>
<proteinExistence type="predicted"/>
<name>A0AAD1Z3Z2_9LAMI</name>
<protein>
    <submittedName>
        <fullName evidence="1">Uncharacterized protein</fullName>
    </submittedName>
</protein>
<evidence type="ECO:0000313" key="1">
    <source>
        <dbReference type="EMBL" id="CAI9759967.1"/>
    </source>
</evidence>
<sequence length="287" mass="31651">MTTNENSNMIAASLNDLAPSENFGQFAVPPPPLPSTNNSDYFTISNRDQESLYSRDQNSFFSDGSGLQKINQGCAHITDLGLCKTDDQCDSLDINDIGLSFESSYEMFGNSQGQPRYNCEDGRIASQLMEKNLYATESNSTLIESAMEASSSGQQDFRVFHQPLSKITAGSSNLMQTSSSANFTLMNPAAACNRSGLGFPDGQLPSTISLSLFNITGESCAAVYQDCVLSPVFLKGDNSLWESNLEASCPRAREKAKIRYNEKKKKRKYIFFRSFLPYKICFSQSQS</sequence>
<gene>
    <name evidence="1" type="ORF">FPE_LOCUS7397</name>
</gene>